<comment type="caution">
    <text evidence="4">The sequence shown here is derived from an EMBL/GenBank/DDBJ whole genome shotgun (WGS) entry which is preliminary data.</text>
</comment>
<feature type="transmembrane region" description="Helical" evidence="2">
    <location>
        <begin position="241"/>
        <end position="263"/>
    </location>
</feature>
<proteinExistence type="predicted"/>
<feature type="region of interest" description="Disordered" evidence="1">
    <location>
        <begin position="199"/>
        <end position="229"/>
    </location>
</feature>
<dbReference type="EMBL" id="BMGB01000001">
    <property type="protein sequence ID" value="GGB00872.1"/>
    <property type="molecule type" value="Genomic_DNA"/>
</dbReference>
<gene>
    <name evidence="4" type="ORF">GCM10010979_14240</name>
</gene>
<feature type="compositionally biased region" description="Basic residues" evidence="1">
    <location>
        <begin position="213"/>
        <end position="224"/>
    </location>
</feature>
<keyword evidence="2" id="KW-0812">Transmembrane</keyword>
<dbReference type="AlphaFoldDB" id="A0A916SID1"/>
<evidence type="ECO:0000256" key="1">
    <source>
        <dbReference type="SAM" id="MobiDB-lite"/>
    </source>
</evidence>
<name>A0A916SID1_9MICO</name>
<dbReference type="InterPro" id="IPR058407">
    <property type="entry name" value="DUF8094"/>
</dbReference>
<reference evidence="4" key="1">
    <citation type="journal article" date="2014" name="Int. J. Syst. Evol. Microbiol.">
        <title>Complete genome sequence of Corynebacterium casei LMG S-19264T (=DSM 44701T), isolated from a smear-ripened cheese.</title>
        <authorList>
            <consortium name="US DOE Joint Genome Institute (JGI-PGF)"/>
            <person name="Walter F."/>
            <person name="Albersmeier A."/>
            <person name="Kalinowski J."/>
            <person name="Ruckert C."/>
        </authorList>
    </citation>
    <scope>NUCLEOTIDE SEQUENCE</scope>
    <source>
        <strain evidence="4">CGMCC 1.12813</strain>
    </source>
</reference>
<dbReference type="Proteomes" id="UP000606922">
    <property type="component" value="Unassembled WGS sequence"/>
</dbReference>
<sequence length="592" mass="62257">MRFVLAIVSFVAAALLIGLGIAQKTILAAPDEITASTSVTTDAPVTVLSGEALNAYPRSQFVQISGSDENFVAYGRTSDVIAWIGDASYNTVSYDAETAALESELTSGTEDEVPNPADSDLWLASYTDQSSMTINVPEGFSLLVVSDGVKPAPSEVSITWPVDNSTPWANTFVVAGGILLVIGLVLLFWAVAHIRKSRGPRRKSPQKMPKLPRQPRYKPIKAKKKELDANAKGRRAINPRVAIVPVVLVTALALGGCSADFWAGREPVAAPTATSDPVADAEAAAQLDPPAVTEQQAKRIVADLVSVAAEADTGMNDDLIKTRLAGPALDLRLSNYAARRADSSIAAVEGIPEGDITLTLPQVTENSWPRAVLAVIEDKATAEDGKQVPPMAVMLIQDDPRSNYKAQYVIRMEPGAVIEGVAPASVGAGRLQLDSKFLVVEPQLVGADYGDILMVDSDSTSYGLFEAEGDSLRTEVGEAFKESRKSGLSATSSLSFERAESKGPVVALSTNDSSALVTVDVNEDEIVKVVEAGAVANATPAVKALTGKATSAKGFKATYGYQLLFLVPSVDTGGKIVLLGYTQGLVAASELP</sequence>
<organism evidence="4 5">
    <name type="scientific">Conyzicola nivalis</name>
    <dbReference type="NCBI Taxonomy" id="1477021"/>
    <lineage>
        <taxon>Bacteria</taxon>
        <taxon>Bacillati</taxon>
        <taxon>Actinomycetota</taxon>
        <taxon>Actinomycetes</taxon>
        <taxon>Micrococcales</taxon>
        <taxon>Microbacteriaceae</taxon>
        <taxon>Conyzicola</taxon>
    </lineage>
</organism>
<accession>A0A916SID1</accession>
<evidence type="ECO:0000313" key="5">
    <source>
        <dbReference type="Proteomes" id="UP000606922"/>
    </source>
</evidence>
<evidence type="ECO:0000259" key="3">
    <source>
        <dbReference type="Pfam" id="PF26366"/>
    </source>
</evidence>
<keyword evidence="5" id="KW-1185">Reference proteome</keyword>
<keyword evidence="2" id="KW-1133">Transmembrane helix</keyword>
<reference evidence="4" key="2">
    <citation type="submission" date="2020-09" db="EMBL/GenBank/DDBJ databases">
        <authorList>
            <person name="Sun Q."/>
            <person name="Zhou Y."/>
        </authorList>
    </citation>
    <scope>NUCLEOTIDE SEQUENCE</scope>
    <source>
        <strain evidence="4">CGMCC 1.12813</strain>
    </source>
</reference>
<protein>
    <recommendedName>
        <fullName evidence="3">DUF8094 domain-containing protein</fullName>
    </recommendedName>
</protein>
<dbReference type="Pfam" id="PF26366">
    <property type="entry name" value="DUF8094"/>
    <property type="match status" value="1"/>
</dbReference>
<dbReference type="RefSeq" id="WP_188509954.1">
    <property type="nucleotide sequence ID" value="NZ_BMGB01000001.1"/>
</dbReference>
<evidence type="ECO:0000256" key="2">
    <source>
        <dbReference type="SAM" id="Phobius"/>
    </source>
</evidence>
<evidence type="ECO:0000313" key="4">
    <source>
        <dbReference type="EMBL" id="GGB00872.1"/>
    </source>
</evidence>
<keyword evidence="2" id="KW-0472">Membrane</keyword>
<feature type="domain" description="DUF8094" evidence="3">
    <location>
        <begin position="290"/>
        <end position="589"/>
    </location>
</feature>
<feature type="transmembrane region" description="Helical" evidence="2">
    <location>
        <begin position="168"/>
        <end position="192"/>
    </location>
</feature>